<feature type="region of interest" description="Disordered" evidence="1">
    <location>
        <begin position="73"/>
        <end position="101"/>
    </location>
</feature>
<accession>A0A5B7GAH5</accession>
<comment type="caution">
    <text evidence="2">The sequence shown here is derived from an EMBL/GenBank/DDBJ whole genome shotgun (WGS) entry which is preliminary data.</text>
</comment>
<evidence type="ECO:0000313" key="2">
    <source>
        <dbReference type="EMBL" id="MPC54437.1"/>
    </source>
</evidence>
<evidence type="ECO:0000256" key="1">
    <source>
        <dbReference type="SAM" id="MobiDB-lite"/>
    </source>
</evidence>
<name>A0A5B7GAH5_PORTR</name>
<proteinExistence type="predicted"/>
<feature type="compositionally biased region" description="Basic residues" evidence="1">
    <location>
        <begin position="75"/>
        <end position="86"/>
    </location>
</feature>
<protein>
    <submittedName>
        <fullName evidence="2">Uncharacterized protein</fullName>
    </submittedName>
</protein>
<sequence length="101" mass="11125">MRWRPGVPAAAAAAAWARPRAALRLDLIALSGVHTSGSRAGRSSSPAEWVVPVMLAKRCLVSVKSLCSNRLEARKSHHHHHHHHHLLAASLSSQIRQQKER</sequence>
<dbReference type="Proteomes" id="UP000324222">
    <property type="component" value="Unassembled WGS sequence"/>
</dbReference>
<keyword evidence="3" id="KW-1185">Reference proteome</keyword>
<dbReference type="EMBL" id="VSRR010012356">
    <property type="protein sequence ID" value="MPC54437.1"/>
    <property type="molecule type" value="Genomic_DNA"/>
</dbReference>
<organism evidence="2 3">
    <name type="scientific">Portunus trituberculatus</name>
    <name type="common">Swimming crab</name>
    <name type="synonym">Neptunus trituberculatus</name>
    <dbReference type="NCBI Taxonomy" id="210409"/>
    <lineage>
        <taxon>Eukaryota</taxon>
        <taxon>Metazoa</taxon>
        <taxon>Ecdysozoa</taxon>
        <taxon>Arthropoda</taxon>
        <taxon>Crustacea</taxon>
        <taxon>Multicrustacea</taxon>
        <taxon>Malacostraca</taxon>
        <taxon>Eumalacostraca</taxon>
        <taxon>Eucarida</taxon>
        <taxon>Decapoda</taxon>
        <taxon>Pleocyemata</taxon>
        <taxon>Brachyura</taxon>
        <taxon>Eubrachyura</taxon>
        <taxon>Portunoidea</taxon>
        <taxon>Portunidae</taxon>
        <taxon>Portuninae</taxon>
        <taxon>Portunus</taxon>
    </lineage>
</organism>
<reference evidence="2 3" key="1">
    <citation type="submission" date="2019-05" db="EMBL/GenBank/DDBJ databases">
        <title>Another draft genome of Portunus trituberculatus and its Hox gene families provides insights of decapod evolution.</title>
        <authorList>
            <person name="Jeong J.-H."/>
            <person name="Song I."/>
            <person name="Kim S."/>
            <person name="Choi T."/>
            <person name="Kim D."/>
            <person name="Ryu S."/>
            <person name="Kim W."/>
        </authorList>
    </citation>
    <scope>NUCLEOTIDE SEQUENCE [LARGE SCALE GENOMIC DNA]</scope>
    <source>
        <tissue evidence="2">Muscle</tissue>
    </source>
</reference>
<dbReference type="AlphaFoldDB" id="A0A5B7GAH5"/>
<gene>
    <name evidence="2" type="ORF">E2C01_048353</name>
</gene>
<evidence type="ECO:0000313" key="3">
    <source>
        <dbReference type="Proteomes" id="UP000324222"/>
    </source>
</evidence>